<dbReference type="CDD" id="cd09123">
    <property type="entry name" value="PLDc_Tdp1_2"/>
    <property type="match status" value="1"/>
</dbReference>
<dbReference type="GO" id="GO:0003697">
    <property type="term" value="F:single-stranded DNA binding"/>
    <property type="evidence" value="ECO:0007669"/>
    <property type="project" value="TreeGrafter"/>
</dbReference>
<feature type="region of interest" description="Disordered" evidence="12">
    <location>
        <begin position="1"/>
        <end position="109"/>
    </location>
</feature>
<feature type="binding site" evidence="10">
    <location>
        <position position="541"/>
    </location>
    <ligand>
        <name>substrate</name>
    </ligand>
</feature>
<evidence type="ECO:0000256" key="7">
    <source>
        <dbReference type="ARBA" id="ARBA00023204"/>
    </source>
</evidence>
<dbReference type="GO" id="GO:0003690">
    <property type="term" value="F:double-stranded DNA binding"/>
    <property type="evidence" value="ECO:0007669"/>
    <property type="project" value="TreeGrafter"/>
</dbReference>
<evidence type="ECO:0000256" key="1">
    <source>
        <dbReference type="ARBA" id="ARBA00004123"/>
    </source>
</evidence>
<evidence type="ECO:0000313" key="14">
    <source>
        <dbReference type="Proteomes" id="UP000799779"/>
    </source>
</evidence>
<feature type="region of interest" description="Disordered" evidence="12">
    <location>
        <begin position="395"/>
        <end position="426"/>
    </location>
</feature>
<evidence type="ECO:0000256" key="5">
    <source>
        <dbReference type="ARBA" id="ARBA00022801"/>
    </source>
</evidence>
<gene>
    <name evidence="13" type="ORF">P154DRAFT_594728</name>
</gene>
<sequence>MQTPAMDDDRLRDTSVPKRRKLNIDAETTTSKQARAVAHKTEKELVEGRNGARGLDRPISPPLTRRHRSTTPAASTPIPLVHSSTRKPDNPPAEQSNLSPDSPKDGNARSTRFIWSPVQLTRIRDLPESDNVDTVGLEDILGDPMIKECWNFNFLFDVEFLMGMFDEDVRALVGVKIVHGFWRKDDGRRVGLMEAAQHYPNVSLISAYMPDPFGTHHSKMMILFRHDDLAQVIIHTANMIPKDWGNMTQAVWQSPLLPLLSSSDVIDRATDQPHPIGSGERFEVDLMRYIDAYGNRLRELKTQLVRYDFSTIRAAFIGSTPSRQKPSSVNSALQTSWGWLGLKEVLSGIPITPTISPEDNQEDDGPNIVMQVSSVATLGQTSAWLDHFQSVLNQHKKPLPPSTPSNITTSTHPSRQAQTPSSPFFTTLSQKNPKAPKFSLIFPTASEIRTSLNGYRSGGSIHTKLQSAAQQKQLEYLRPILCHWDPRAISTSSSTAANPPRLPIELSTENALAALFHAPPPSMSRPVVRQARRRSAAPHIKTYIRFASSTQTCIDWAMVTSANLSKQAWGEVESQKGEVWIQSWEVGVVVWPDLFDGGGEGGGRDVVMIPVFGRDMPGELDLLGGDEGVQEGVDMDRTTVVEKGGNYPKTIVGFRMPYDLPLRPYGQDEVPWCATDAHSIPDRYGGIWRG</sequence>
<keyword evidence="14" id="KW-1185">Reference proteome</keyword>
<evidence type="ECO:0000256" key="11">
    <source>
        <dbReference type="PIRSR" id="PIRSR610347-3"/>
    </source>
</evidence>
<dbReference type="PANTHER" id="PTHR12415:SF0">
    <property type="entry name" value="TYROSYL-DNA PHOSPHODIESTERASE 1"/>
    <property type="match status" value="1"/>
</dbReference>
<evidence type="ECO:0000256" key="9">
    <source>
        <dbReference type="PIRSR" id="PIRSR610347-1"/>
    </source>
</evidence>
<evidence type="ECO:0000313" key="13">
    <source>
        <dbReference type="EMBL" id="KAF2002350.1"/>
    </source>
</evidence>
<evidence type="ECO:0000256" key="2">
    <source>
        <dbReference type="ARBA" id="ARBA00010205"/>
    </source>
</evidence>
<feature type="compositionally biased region" description="Basic and acidic residues" evidence="12">
    <location>
        <begin position="7"/>
        <end position="16"/>
    </location>
</feature>
<feature type="active site" description="Proton donor/acceptor" evidence="9">
    <location>
        <position position="539"/>
    </location>
</feature>
<evidence type="ECO:0000256" key="10">
    <source>
        <dbReference type="PIRSR" id="PIRSR610347-2"/>
    </source>
</evidence>
<evidence type="ECO:0000256" key="4">
    <source>
        <dbReference type="ARBA" id="ARBA00022763"/>
    </source>
</evidence>
<dbReference type="Gene3D" id="3.30.870.10">
    <property type="entry name" value="Endonuclease Chain A"/>
    <property type="match status" value="2"/>
</dbReference>
<dbReference type="AlphaFoldDB" id="A0A6A5WKA6"/>
<evidence type="ECO:0000256" key="8">
    <source>
        <dbReference type="ARBA" id="ARBA00023242"/>
    </source>
</evidence>
<keyword evidence="5" id="KW-0378">Hydrolase</keyword>
<name>A0A6A5WKA6_9PLEO</name>
<dbReference type="GO" id="GO:0005634">
    <property type="term" value="C:nucleus"/>
    <property type="evidence" value="ECO:0007669"/>
    <property type="project" value="UniProtKB-SubCell"/>
</dbReference>
<dbReference type="Pfam" id="PF06087">
    <property type="entry name" value="Tyr-DNA_phospho"/>
    <property type="match status" value="1"/>
</dbReference>
<dbReference type="FunFam" id="3.30.870.10:FF:000038">
    <property type="entry name" value="Probable tyrosyl-DNA phosphodiesterase"/>
    <property type="match status" value="1"/>
</dbReference>
<dbReference type="GO" id="GO:0004527">
    <property type="term" value="F:exonuclease activity"/>
    <property type="evidence" value="ECO:0007669"/>
    <property type="project" value="UniProtKB-KW"/>
</dbReference>
<protein>
    <submittedName>
        <fullName evidence="13">Phospholipase D/nuclease</fullName>
    </submittedName>
</protein>
<proteinExistence type="inferred from homology"/>
<feature type="site" description="Interaction with DNA" evidence="11">
    <location>
        <position position="565"/>
    </location>
</feature>
<evidence type="ECO:0000256" key="12">
    <source>
        <dbReference type="SAM" id="MobiDB-lite"/>
    </source>
</evidence>
<dbReference type="Proteomes" id="UP000799779">
    <property type="component" value="Unassembled WGS sequence"/>
</dbReference>
<dbReference type="SUPFAM" id="SSF56024">
    <property type="entry name" value="Phospholipase D/nuclease"/>
    <property type="match status" value="2"/>
</dbReference>
<keyword evidence="3" id="KW-0540">Nuclease</keyword>
<feature type="active site" description="Nucleophile" evidence="9">
    <location>
        <position position="217"/>
    </location>
</feature>
<comment type="subcellular location">
    <subcellularLocation>
        <location evidence="1">Nucleus</location>
    </subcellularLocation>
</comment>
<keyword evidence="8" id="KW-0539">Nucleus</keyword>
<dbReference type="EMBL" id="ML977578">
    <property type="protein sequence ID" value="KAF2002350.1"/>
    <property type="molecule type" value="Genomic_DNA"/>
</dbReference>
<evidence type="ECO:0000256" key="6">
    <source>
        <dbReference type="ARBA" id="ARBA00022839"/>
    </source>
</evidence>
<accession>A0A6A5WKA6</accession>
<dbReference type="OrthoDB" id="47785at2759"/>
<comment type="similarity">
    <text evidence="2">Belongs to the tyrosyl-DNA phosphodiesterase family.</text>
</comment>
<keyword evidence="4" id="KW-0227">DNA damage</keyword>
<feature type="compositionally biased region" description="Polar residues" evidence="12">
    <location>
        <begin position="415"/>
        <end position="426"/>
    </location>
</feature>
<dbReference type="GO" id="GO:0017005">
    <property type="term" value="F:3'-tyrosyl-DNA phosphodiesterase activity"/>
    <property type="evidence" value="ECO:0007669"/>
    <property type="project" value="TreeGrafter"/>
</dbReference>
<feature type="compositionally biased region" description="Low complexity" evidence="12">
    <location>
        <begin position="404"/>
        <end position="414"/>
    </location>
</feature>
<dbReference type="GO" id="GO:0006281">
    <property type="term" value="P:DNA repair"/>
    <property type="evidence" value="ECO:0007669"/>
    <property type="project" value="UniProtKB-KW"/>
</dbReference>
<evidence type="ECO:0000256" key="3">
    <source>
        <dbReference type="ARBA" id="ARBA00022722"/>
    </source>
</evidence>
<reference evidence="13" key="1">
    <citation type="journal article" date="2020" name="Stud. Mycol.">
        <title>101 Dothideomycetes genomes: a test case for predicting lifestyles and emergence of pathogens.</title>
        <authorList>
            <person name="Haridas S."/>
            <person name="Albert R."/>
            <person name="Binder M."/>
            <person name="Bloem J."/>
            <person name="Labutti K."/>
            <person name="Salamov A."/>
            <person name="Andreopoulos B."/>
            <person name="Baker S."/>
            <person name="Barry K."/>
            <person name="Bills G."/>
            <person name="Bluhm B."/>
            <person name="Cannon C."/>
            <person name="Castanera R."/>
            <person name="Culley D."/>
            <person name="Daum C."/>
            <person name="Ezra D."/>
            <person name="Gonzalez J."/>
            <person name="Henrissat B."/>
            <person name="Kuo A."/>
            <person name="Liang C."/>
            <person name="Lipzen A."/>
            <person name="Lutzoni F."/>
            <person name="Magnuson J."/>
            <person name="Mondo S."/>
            <person name="Nolan M."/>
            <person name="Ohm R."/>
            <person name="Pangilinan J."/>
            <person name="Park H.-J."/>
            <person name="Ramirez L."/>
            <person name="Alfaro M."/>
            <person name="Sun H."/>
            <person name="Tritt A."/>
            <person name="Yoshinaga Y."/>
            <person name="Zwiers L.-H."/>
            <person name="Turgeon B."/>
            <person name="Goodwin S."/>
            <person name="Spatafora J."/>
            <person name="Crous P."/>
            <person name="Grigoriev I."/>
        </authorList>
    </citation>
    <scope>NUCLEOTIDE SEQUENCE</scope>
    <source>
        <strain evidence="13">CBS 123094</strain>
    </source>
</reference>
<keyword evidence="6" id="KW-0269">Exonuclease</keyword>
<dbReference type="InterPro" id="IPR010347">
    <property type="entry name" value="Tdp1"/>
</dbReference>
<organism evidence="13 14">
    <name type="scientific">Amniculicola lignicola CBS 123094</name>
    <dbReference type="NCBI Taxonomy" id="1392246"/>
    <lineage>
        <taxon>Eukaryota</taxon>
        <taxon>Fungi</taxon>
        <taxon>Dikarya</taxon>
        <taxon>Ascomycota</taxon>
        <taxon>Pezizomycotina</taxon>
        <taxon>Dothideomycetes</taxon>
        <taxon>Pleosporomycetidae</taxon>
        <taxon>Pleosporales</taxon>
        <taxon>Amniculicolaceae</taxon>
        <taxon>Amniculicola</taxon>
    </lineage>
</organism>
<feature type="binding site" evidence="10">
    <location>
        <position position="219"/>
    </location>
    <ligand>
        <name>substrate</name>
    </ligand>
</feature>
<keyword evidence="7" id="KW-0234">DNA repair</keyword>
<dbReference type="PANTHER" id="PTHR12415">
    <property type="entry name" value="TYROSYL-DNA PHOSPHODIESTERASE 1"/>
    <property type="match status" value="1"/>
</dbReference>